<dbReference type="InterPro" id="IPR017938">
    <property type="entry name" value="Riboflavin_synthase-like_b-brl"/>
</dbReference>
<dbReference type="InterPro" id="IPR039261">
    <property type="entry name" value="FNR_nucleotide-bd"/>
</dbReference>
<evidence type="ECO:0000256" key="2">
    <source>
        <dbReference type="ARBA" id="ARBA00022630"/>
    </source>
</evidence>
<dbReference type="CDD" id="cd00207">
    <property type="entry name" value="fer2"/>
    <property type="match status" value="1"/>
</dbReference>
<evidence type="ECO:0000256" key="7">
    <source>
        <dbReference type="ARBA" id="ARBA00023014"/>
    </source>
</evidence>
<evidence type="ECO:0000256" key="4">
    <source>
        <dbReference type="ARBA" id="ARBA00022723"/>
    </source>
</evidence>
<dbReference type="GO" id="GO:0016491">
    <property type="term" value="F:oxidoreductase activity"/>
    <property type="evidence" value="ECO:0007669"/>
    <property type="project" value="UniProtKB-KW"/>
</dbReference>
<evidence type="ECO:0000256" key="1">
    <source>
        <dbReference type="ARBA" id="ARBA00001974"/>
    </source>
</evidence>
<keyword evidence="11" id="KW-1185">Reference proteome</keyword>
<dbReference type="RefSeq" id="WP_317140376.1">
    <property type="nucleotide sequence ID" value="NZ_CP118157.1"/>
</dbReference>
<evidence type="ECO:0000259" key="9">
    <source>
        <dbReference type="PROSITE" id="PS51384"/>
    </source>
</evidence>
<dbReference type="PANTHER" id="PTHR47354">
    <property type="entry name" value="NADH OXIDOREDUCTASE HCR"/>
    <property type="match status" value="1"/>
</dbReference>
<evidence type="ECO:0000313" key="11">
    <source>
        <dbReference type="Proteomes" id="UP001305498"/>
    </source>
</evidence>
<dbReference type="PANTHER" id="PTHR47354:SF1">
    <property type="entry name" value="CARNITINE MONOOXYGENASE REDUCTASE SUBUNIT"/>
    <property type="match status" value="1"/>
</dbReference>
<dbReference type="PROSITE" id="PS51384">
    <property type="entry name" value="FAD_FR"/>
    <property type="match status" value="1"/>
</dbReference>
<organism evidence="10 11">
    <name type="scientific">Microbacterium betulae</name>
    <dbReference type="NCBI Taxonomy" id="2981139"/>
    <lineage>
        <taxon>Bacteria</taxon>
        <taxon>Bacillati</taxon>
        <taxon>Actinomycetota</taxon>
        <taxon>Actinomycetes</taxon>
        <taxon>Micrococcales</taxon>
        <taxon>Microbacteriaceae</taxon>
        <taxon>Microbacterium</taxon>
    </lineage>
</organism>
<protein>
    <submittedName>
        <fullName evidence="10">PDR/VanB family oxidoreductase</fullName>
    </submittedName>
</protein>
<dbReference type="GO" id="GO:0046872">
    <property type="term" value="F:metal ion binding"/>
    <property type="evidence" value="ECO:0007669"/>
    <property type="project" value="UniProtKB-KW"/>
</dbReference>
<dbReference type="EMBL" id="CP118157">
    <property type="protein sequence ID" value="WOF23904.1"/>
    <property type="molecule type" value="Genomic_DNA"/>
</dbReference>
<dbReference type="InterPro" id="IPR050415">
    <property type="entry name" value="MRET"/>
</dbReference>
<keyword evidence="2" id="KW-0285">Flavoprotein</keyword>
<dbReference type="InterPro" id="IPR036010">
    <property type="entry name" value="2Fe-2S_ferredoxin-like_sf"/>
</dbReference>
<dbReference type="InterPro" id="IPR012675">
    <property type="entry name" value="Beta-grasp_dom_sf"/>
</dbReference>
<evidence type="ECO:0000256" key="3">
    <source>
        <dbReference type="ARBA" id="ARBA00022714"/>
    </source>
</evidence>
<dbReference type="KEGG" id="mbet:N8K70_04265"/>
<keyword evidence="7" id="KW-0411">Iron-sulfur</keyword>
<keyword evidence="3" id="KW-0001">2Fe-2S</keyword>
<gene>
    <name evidence="10" type="ORF">N8K70_04265</name>
</gene>
<dbReference type="InterPro" id="IPR001041">
    <property type="entry name" value="2Fe-2S_ferredoxin-type"/>
</dbReference>
<dbReference type="AlphaFoldDB" id="A0AA97FKS4"/>
<dbReference type="CDD" id="cd06185">
    <property type="entry name" value="PDR_like"/>
    <property type="match status" value="1"/>
</dbReference>
<reference evidence="10 11" key="1">
    <citation type="submission" date="2023-02" db="EMBL/GenBank/DDBJ databases">
        <title>Microbacterium betulae sp. nov., isolated from birch wood.</title>
        <authorList>
            <person name="Pasciak M."/>
            <person name="Pawlik K.J."/>
            <person name="Martynowski D."/>
            <person name="Laczmanski L."/>
            <person name="Ciekot J."/>
            <person name="Szponar B."/>
            <person name="Wojcik-Fatla A."/>
            <person name="Mackiewicz B."/>
            <person name="Farian E."/>
            <person name="Cholewa G."/>
            <person name="Cholewa A."/>
            <person name="Dutkiewicz J."/>
        </authorList>
    </citation>
    <scope>NUCLEOTIDE SEQUENCE [LARGE SCALE GENOMIC DNA]</scope>
    <source>
        <strain evidence="10 11">AB</strain>
    </source>
</reference>
<keyword evidence="5" id="KW-0560">Oxidoreductase</keyword>
<evidence type="ECO:0000313" key="10">
    <source>
        <dbReference type="EMBL" id="WOF23904.1"/>
    </source>
</evidence>
<dbReference type="PRINTS" id="PR00409">
    <property type="entry name" value="PHDIOXRDTASE"/>
</dbReference>
<proteinExistence type="predicted"/>
<dbReference type="PROSITE" id="PS00197">
    <property type="entry name" value="2FE2S_FER_1"/>
    <property type="match status" value="1"/>
</dbReference>
<keyword evidence="4" id="KW-0479">Metal-binding</keyword>
<sequence length="317" mass="33870">MSFFSDVERELVVTDRVEIAEGIVALDLASSNGRPLPAWTAGSHIDLVLGPGRERQYSLCSDPDDRDAWRIAVLREAGGRGGSAAVHALEPGRLVRSRGPRSHFDFEPPAAGERAVFVAGGIGITPVLPMVRAAAASDADWSLDYAVRSRAALPFGDELAAFGDRVRIHVSDEGARIDIESLVEAAGDAPIWACGPARMLDALTAASTERTRLHVEPFTAGRLPEPVRSEPFEIELLSTGDVLEVPPDRSILEVLEENGVLTVSSCREGTCGTCETVVVDGVVDHRDRVLSVSERATSPVMMVCVSRAACPRLVLDA</sequence>
<dbReference type="Proteomes" id="UP001305498">
    <property type="component" value="Chromosome"/>
</dbReference>
<dbReference type="Gene3D" id="2.40.30.10">
    <property type="entry name" value="Translation factors"/>
    <property type="match status" value="1"/>
</dbReference>
<dbReference type="InterPro" id="IPR017927">
    <property type="entry name" value="FAD-bd_FR_type"/>
</dbReference>
<dbReference type="Gene3D" id="3.10.20.30">
    <property type="match status" value="1"/>
</dbReference>
<evidence type="ECO:0000256" key="6">
    <source>
        <dbReference type="ARBA" id="ARBA00023004"/>
    </source>
</evidence>
<accession>A0AA97FKS4</accession>
<dbReference type="Pfam" id="PF00111">
    <property type="entry name" value="Fer2"/>
    <property type="match status" value="1"/>
</dbReference>
<evidence type="ECO:0000259" key="8">
    <source>
        <dbReference type="PROSITE" id="PS51085"/>
    </source>
</evidence>
<dbReference type="SUPFAM" id="SSF54292">
    <property type="entry name" value="2Fe-2S ferredoxin-like"/>
    <property type="match status" value="1"/>
</dbReference>
<evidence type="ECO:0000256" key="5">
    <source>
        <dbReference type="ARBA" id="ARBA00023002"/>
    </source>
</evidence>
<dbReference type="PROSITE" id="PS51085">
    <property type="entry name" value="2FE2S_FER_2"/>
    <property type="match status" value="1"/>
</dbReference>
<name>A0AA97FKS4_9MICO</name>
<dbReference type="InterPro" id="IPR006058">
    <property type="entry name" value="2Fe2S_fd_BS"/>
</dbReference>
<dbReference type="GO" id="GO:0051537">
    <property type="term" value="F:2 iron, 2 sulfur cluster binding"/>
    <property type="evidence" value="ECO:0007669"/>
    <property type="project" value="UniProtKB-KW"/>
</dbReference>
<dbReference type="SUPFAM" id="SSF52343">
    <property type="entry name" value="Ferredoxin reductase-like, C-terminal NADP-linked domain"/>
    <property type="match status" value="1"/>
</dbReference>
<feature type="domain" description="FAD-binding FR-type" evidence="9">
    <location>
        <begin position="6"/>
        <end position="107"/>
    </location>
</feature>
<dbReference type="SUPFAM" id="SSF63380">
    <property type="entry name" value="Riboflavin synthase domain-like"/>
    <property type="match status" value="1"/>
</dbReference>
<feature type="domain" description="2Fe-2S ferredoxin-type" evidence="8">
    <location>
        <begin position="232"/>
        <end position="317"/>
    </location>
</feature>
<keyword evidence="6" id="KW-0408">Iron</keyword>
<dbReference type="Gene3D" id="3.40.50.80">
    <property type="entry name" value="Nucleotide-binding domain of ferredoxin-NADP reductase (FNR) module"/>
    <property type="match status" value="1"/>
</dbReference>
<comment type="cofactor">
    <cofactor evidence="1">
        <name>FAD</name>
        <dbReference type="ChEBI" id="CHEBI:57692"/>
    </cofactor>
</comment>